<dbReference type="OrthoDB" id="345840at2"/>
<dbReference type="Pfam" id="PF07947">
    <property type="entry name" value="YhhN"/>
    <property type="match status" value="1"/>
</dbReference>
<keyword evidence="5 6" id="KW-0472">Membrane</keyword>
<sequence length="212" mass="22178">MPQLALLAGLVLAGLYLPWLDRAPSALRSLLKTLPVVVFALGALVADAPLLAVALGACALGDLALSRDGERAFLAGMAAFALGHLLYIANILQLSASDNLLNLPWLAFPFLLLAASTEIWLRPHTGAFLWPVRGYVAIITAMGMAALSVPDAPLVALGAASFVLSDLLLAIFLFRLSEDHPARGWVSLGVWITYIGAQALLSMGLLSLAGVG</sequence>
<keyword evidence="4 6" id="KW-1133">Transmembrane helix</keyword>
<name>A0A1Y5RXY0_9RHOB</name>
<protein>
    <submittedName>
        <fullName evidence="7">YhhN-like protein</fullName>
    </submittedName>
</protein>
<dbReference type="EMBL" id="FWFQ01000006">
    <property type="protein sequence ID" value="SLN26712.1"/>
    <property type="molecule type" value="Genomic_DNA"/>
</dbReference>
<feature type="transmembrane region" description="Helical" evidence="6">
    <location>
        <begin position="188"/>
        <end position="211"/>
    </location>
</feature>
<dbReference type="Proteomes" id="UP000193409">
    <property type="component" value="Unassembled WGS sequence"/>
</dbReference>
<evidence type="ECO:0000256" key="5">
    <source>
        <dbReference type="ARBA" id="ARBA00023136"/>
    </source>
</evidence>
<proteinExistence type="inferred from homology"/>
<dbReference type="GO" id="GO:0016020">
    <property type="term" value="C:membrane"/>
    <property type="evidence" value="ECO:0007669"/>
    <property type="project" value="UniProtKB-SubCell"/>
</dbReference>
<evidence type="ECO:0000313" key="7">
    <source>
        <dbReference type="EMBL" id="SLN26712.1"/>
    </source>
</evidence>
<evidence type="ECO:0000256" key="3">
    <source>
        <dbReference type="ARBA" id="ARBA00022692"/>
    </source>
</evidence>
<reference evidence="7 8" key="1">
    <citation type="submission" date="2017-03" db="EMBL/GenBank/DDBJ databases">
        <authorList>
            <person name="Afonso C.L."/>
            <person name="Miller P.J."/>
            <person name="Scott M.A."/>
            <person name="Spackman E."/>
            <person name="Goraichik I."/>
            <person name="Dimitrov K.M."/>
            <person name="Suarez D.L."/>
            <person name="Swayne D.E."/>
        </authorList>
    </citation>
    <scope>NUCLEOTIDE SEQUENCE [LARGE SCALE GENOMIC DNA]</scope>
    <source>
        <strain evidence="7 8">CECT 7680</strain>
    </source>
</reference>
<evidence type="ECO:0000256" key="4">
    <source>
        <dbReference type="ARBA" id="ARBA00022989"/>
    </source>
</evidence>
<dbReference type="GO" id="GO:0016787">
    <property type="term" value="F:hydrolase activity"/>
    <property type="evidence" value="ECO:0007669"/>
    <property type="project" value="TreeGrafter"/>
</dbReference>
<feature type="transmembrane region" description="Helical" evidence="6">
    <location>
        <begin position="38"/>
        <end position="60"/>
    </location>
</feature>
<evidence type="ECO:0000256" key="1">
    <source>
        <dbReference type="ARBA" id="ARBA00004141"/>
    </source>
</evidence>
<comment type="subcellular location">
    <subcellularLocation>
        <location evidence="1">Membrane</location>
        <topology evidence="1">Multi-pass membrane protein</topology>
    </subcellularLocation>
</comment>
<accession>A0A1Y5RXY0</accession>
<feature type="transmembrane region" description="Helical" evidence="6">
    <location>
        <begin position="155"/>
        <end position="176"/>
    </location>
</feature>
<evidence type="ECO:0000313" key="8">
    <source>
        <dbReference type="Proteomes" id="UP000193409"/>
    </source>
</evidence>
<evidence type="ECO:0000256" key="6">
    <source>
        <dbReference type="SAM" id="Phobius"/>
    </source>
</evidence>
<dbReference type="PANTHER" id="PTHR31885:SF6">
    <property type="entry name" value="GH04784P"/>
    <property type="match status" value="1"/>
</dbReference>
<dbReference type="InterPro" id="IPR012506">
    <property type="entry name" value="TMEM86B-like"/>
</dbReference>
<feature type="transmembrane region" description="Helical" evidence="6">
    <location>
        <begin position="128"/>
        <end position="149"/>
    </location>
</feature>
<dbReference type="PANTHER" id="PTHR31885">
    <property type="entry name" value="GH04784P"/>
    <property type="match status" value="1"/>
</dbReference>
<dbReference type="RefSeq" id="WP_085867732.1">
    <property type="nucleotide sequence ID" value="NZ_FWFQ01000006.1"/>
</dbReference>
<feature type="transmembrane region" description="Helical" evidence="6">
    <location>
        <begin position="103"/>
        <end position="121"/>
    </location>
</feature>
<comment type="similarity">
    <text evidence="2">Belongs to the TMEM86 family.</text>
</comment>
<keyword evidence="8" id="KW-1185">Reference proteome</keyword>
<organism evidence="7 8">
    <name type="scientific">Pseudoruegeria aquimaris</name>
    <dbReference type="NCBI Taxonomy" id="393663"/>
    <lineage>
        <taxon>Bacteria</taxon>
        <taxon>Pseudomonadati</taxon>
        <taxon>Pseudomonadota</taxon>
        <taxon>Alphaproteobacteria</taxon>
        <taxon>Rhodobacterales</taxon>
        <taxon>Roseobacteraceae</taxon>
        <taxon>Pseudoruegeria</taxon>
    </lineage>
</organism>
<dbReference type="AlphaFoldDB" id="A0A1Y5RXY0"/>
<evidence type="ECO:0000256" key="2">
    <source>
        <dbReference type="ARBA" id="ARBA00007375"/>
    </source>
</evidence>
<keyword evidence="3 6" id="KW-0812">Transmembrane</keyword>
<feature type="transmembrane region" description="Helical" evidence="6">
    <location>
        <begin position="72"/>
        <end position="91"/>
    </location>
</feature>
<gene>
    <name evidence="7" type="ORF">PSA7680_01178</name>
</gene>